<evidence type="ECO:0000313" key="2">
    <source>
        <dbReference type="EMBL" id="KAE9600562.1"/>
    </source>
</evidence>
<comment type="caution">
    <text evidence="2">The sequence shown here is derived from an EMBL/GenBank/DDBJ whole genome shotgun (WGS) entry which is preliminary data.</text>
</comment>
<dbReference type="PANTHER" id="PTHR46619:SF2">
    <property type="entry name" value="XS DOMAIN PROTEIN"/>
    <property type="match status" value="1"/>
</dbReference>
<protein>
    <submittedName>
        <fullName evidence="2">Uncharacterized protein</fullName>
    </submittedName>
</protein>
<name>A0A6A4PGC6_LUPAL</name>
<sequence length="671" mass="77492">MRDHRNYRDTRTNRNSPNQTHRPGSRLHQPVLSRSRDISPVRITQRDDQRNRYTEVDRSNNIAARDDHRNRYSEVDRSMAQYSDSIAAARAGESESASMKFRWNNLLEAKRQVENTNNPVSGYENSGYSDSGVVPIVDHRNFSHVDRKNQMDFQMLKNWEQIHQQHQGQNQQQHLGYEGIYVSRPNASLSSSYFEENAHLHSQMMPKSNSIAEIPNNTYDHVKQCSLPVMNREFNYSEMQGGIMPHDHEFHYRNVMPKGDFNDQEFRRPSIVDSIVDRIDVGNSHGDTLRKGVTWEQNLSSQHWSPKYPDLSPKYHDLTPKYHDLTPKYHDLSPEYHDLNPKYHDLSPEYHDLTTKYHDLTHSHSSKHYVDDTMGCGNLHPEYAYTSNCQYSCCKGPSVLNRDQYFNKQEEGNASKTEEQVMHDLNVDMYESKCSGTTSENQVWTNFNARQCSSDSFDDDGISFDQDILGAVHFDQRSASPYSSLPSNNRNPRKHKKLIGKSMKKSRPGRIITFPDSFVSSARNVRARLGPRVVPPENPYSRKNIKSKKLKKNILDVSKTATCYDLSDVKVKVEHSMTGLPADSKEFKQLVQSAFFKFVKVLNENPAQRRKYTDQGVADTLRCTLCGRSVIIFMMCSQKGVLLIDLNFFCLMLLVEYLTKCLISQGLVWKS</sequence>
<feature type="region of interest" description="Disordered" evidence="1">
    <location>
        <begin position="479"/>
        <end position="505"/>
    </location>
</feature>
<dbReference type="EMBL" id="WOCE01000014">
    <property type="protein sequence ID" value="KAE9600562.1"/>
    <property type="molecule type" value="Genomic_DNA"/>
</dbReference>
<accession>A0A6A4PGC6</accession>
<dbReference type="PANTHER" id="PTHR46619">
    <property type="entry name" value="RNA RECOGNITION MOTIF XS DOMAIN PROTEIN-RELATED"/>
    <property type="match status" value="1"/>
</dbReference>
<organism evidence="2 3">
    <name type="scientific">Lupinus albus</name>
    <name type="common">White lupine</name>
    <name type="synonym">Lupinus termis</name>
    <dbReference type="NCBI Taxonomy" id="3870"/>
    <lineage>
        <taxon>Eukaryota</taxon>
        <taxon>Viridiplantae</taxon>
        <taxon>Streptophyta</taxon>
        <taxon>Embryophyta</taxon>
        <taxon>Tracheophyta</taxon>
        <taxon>Spermatophyta</taxon>
        <taxon>Magnoliopsida</taxon>
        <taxon>eudicotyledons</taxon>
        <taxon>Gunneridae</taxon>
        <taxon>Pentapetalae</taxon>
        <taxon>rosids</taxon>
        <taxon>fabids</taxon>
        <taxon>Fabales</taxon>
        <taxon>Fabaceae</taxon>
        <taxon>Papilionoideae</taxon>
        <taxon>50 kb inversion clade</taxon>
        <taxon>genistoids sensu lato</taxon>
        <taxon>core genistoids</taxon>
        <taxon>Genisteae</taxon>
        <taxon>Lupinus</taxon>
    </lineage>
</organism>
<proteinExistence type="predicted"/>
<evidence type="ECO:0000313" key="3">
    <source>
        <dbReference type="Proteomes" id="UP000447434"/>
    </source>
</evidence>
<dbReference type="Proteomes" id="UP000447434">
    <property type="component" value="Chromosome 14"/>
</dbReference>
<feature type="compositionally biased region" description="Basic and acidic residues" evidence="1">
    <location>
        <begin position="34"/>
        <end position="71"/>
    </location>
</feature>
<feature type="compositionally biased region" description="Polar residues" evidence="1">
    <location>
        <begin position="13"/>
        <end position="22"/>
    </location>
</feature>
<feature type="compositionally biased region" description="Basic and acidic residues" evidence="1">
    <location>
        <begin position="1"/>
        <end position="12"/>
    </location>
</feature>
<reference evidence="3" key="1">
    <citation type="journal article" date="2020" name="Nat. Commun.">
        <title>Genome sequence of the cluster root forming white lupin.</title>
        <authorList>
            <person name="Hufnagel B."/>
            <person name="Marques A."/>
            <person name="Soriano A."/>
            <person name="Marques L."/>
            <person name="Divol F."/>
            <person name="Doumas P."/>
            <person name="Sallet E."/>
            <person name="Mancinotti D."/>
            <person name="Carrere S."/>
            <person name="Marande W."/>
            <person name="Arribat S."/>
            <person name="Keller J."/>
            <person name="Huneau C."/>
            <person name="Blein T."/>
            <person name="Aime D."/>
            <person name="Laguerre M."/>
            <person name="Taylor J."/>
            <person name="Schubert V."/>
            <person name="Nelson M."/>
            <person name="Geu-Flores F."/>
            <person name="Crespi M."/>
            <person name="Gallardo-Guerrero K."/>
            <person name="Delaux P.-M."/>
            <person name="Salse J."/>
            <person name="Berges H."/>
            <person name="Guyot R."/>
            <person name="Gouzy J."/>
            <person name="Peret B."/>
        </authorList>
    </citation>
    <scope>NUCLEOTIDE SEQUENCE [LARGE SCALE GENOMIC DNA]</scope>
    <source>
        <strain evidence="3">cv. Amiga</strain>
    </source>
</reference>
<gene>
    <name evidence="2" type="ORF">Lalb_Chr14g0374171</name>
</gene>
<dbReference type="AlphaFoldDB" id="A0A6A4PGC6"/>
<feature type="compositionally biased region" description="Basic residues" evidence="1">
    <location>
        <begin position="491"/>
        <end position="505"/>
    </location>
</feature>
<keyword evidence="3" id="KW-1185">Reference proteome</keyword>
<evidence type="ECO:0000256" key="1">
    <source>
        <dbReference type="SAM" id="MobiDB-lite"/>
    </source>
</evidence>
<feature type="region of interest" description="Disordered" evidence="1">
    <location>
        <begin position="1"/>
        <end position="71"/>
    </location>
</feature>
<feature type="compositionally biased region" description="Polar residues" evidence="1">
    <location>
        <begin position="479"/>
        <end position="490"/>
    </location>
</feature>
<dbReference type="OrthoDB" id="434324at2759"/>